<keyword evidence="3" id="KW-1185">Reference proteome</keyword>
<keyword evidence="1" id="KW-1133">Transmembrane helix</keyword>
<name>A0A7K0D303_9NOCA</name>
<organism evidence="2 3">
    <name type="scientific">Nocardia macrotermitis</name>
    <dbReference type="NCBI Taxonomy" id="2585198"/>
    <lineage>
        <taxon>Bacteria</taxon>
        <taxon>Bacillati</taxon>
        <taxon>Actinomycetota</taxon>
        <taxon>Actinomycetes</taxon>
        <taxon>Mycobacteriales</taxon>
        <taxon>Nocardiaceae</taxon>
        <taxon>Nocardia</taxon>
    </lineage>
</organism>
<keyword evidence="1" id="KW-0812">Transmembrane</keyword>
<dbReference type="RefSeq" id="WP_153410889.1">
    <property type="nucleotide sequence ID" value="NZ_WEGK01000006.1"/>
</dbReference>
<dbReference type="EMBL" id="WEGK01000006">
    <property type="protein sequence ID" value="MQY20099.1"/>
    <property type="molecule type" value="Genomic_DNA"/>
</dbReference>
<reference evidence="2 3" key="1">
    <citation type="submission" date="2019-10" db="EMBL/GenBank/DDBJ databases">
        <title>Nocardia macrotermitis sp. nov. and Nocardia aurantia sp. nov., isolated from the gut of fungus growing-termite Macrotermes natalensis.</title>
        <authorList>
            <person name="Benndorf R."/>
            <person name="Schwitalla J."/>
            <person name="Martin K."/>
            <person name="De Beer W."/>
            <person name="Kaster A.-K."/>
            <person name="Vollmers J."/>
            <person name="Poulsen M."/>
            <person name="Beemelmanns C."/>
        </authorList>
    </citation>
    <scope>NUCLEOTIDE SEQUENCE [LARGE SCALE GENOMIC DNA]</scope>
    <source>
        <strain evidence="2 3">RB20</strain>
    </source>
</reference>
<keyword evidence="1" id="KW-0472">Membrane</keyword>
<comment type="caution">
    <text evidence="2">The sequence shown here is derived from an EMBL/GenBank/DDBJ whole genome shotgun (WGS) entry which is preliminary data.</text>
</comment>
<proteinExistence type="predicted"/>
<accession>A0A7K0D303</accession>
<dbReference type="AlphaFoldDB" id="A0A7K0D303"/>
<protein>
    <submittedName>
        <fullName evidence="2">Uncharacterized protein</fullName>
    </submittedName>
</protein>
<dbReference type="Proteomes" id="UP000438448">
    <property type="component" value="Unassembled WGS sequence"/>
</dbReference>
<feature type="transmembrane region" description="Helical" evidence="1">
    <location>
        <begin position="66"/>
        <end position="87"/>
    </location>
</feature>
<gene>
    <name evidence="2" type="ORF">NRB20_31950</name>
</gene>
<evidence type="ECO:0000313" key="3">
    <source>
        <dbReference type="Proteomes" id="UP000438448"/>
    </source>
</evidence>
<sequence>MTAIRILLGLGGIWLAWYGIDLVLEQNPASLMSTAAWFVGGILLHDAILAPVCAVVALLARRLLPAGWWASIVWGGLCTVTLLFVAVPVVQRSGAVAGNPTILDRDYPVGLLIALAVVWAFVGLDIARRYVRRKPRRQL</sequence>
<feature type="transmembrane region" description="Helical" evidence="1">
    <location>
        <begin position="35"/>
        <end position="59"/>
    </location>
</feature>
<dbReference type="OrthoDB" id="4559029at2"/>
<evidence type="ECO:0000313" key="2">
    <source>
        <dbReference type="EMBL" id="MQY20099.1"/>
    </source>
</evidence>
<evidence type="ECO:0000256" key="1">
    <source>
        <dbReference type="SAM" id="Phobius"/>
    </source>
</evidence>
<feature type="transmembrane region" description="Helical" evidence="1">
    <location>
        <begin position="107"/>
        <end position="127"/>
    </location>
</feature>